<name>A0ACB9BCQ4_ARCLA</name>
<comment type="caution">
    <text evidence="1">The sequence shown here is derived from an EMBL/GenBank/DDBJ whole genome shotgun (WGS) entry which is preliminary data.</text>
</comment>
<gene>
    <name evidence="1" type="ORF">L6452_20753</name>
</gene>
<protein>
    <submittedName>
        <fullName evidence="1">Uncharacterized protein</fullName>
    </submittedName>
</protein>
<dbReference type="Proteomes" id="UP001055879">
    <property type="component" value="Linkage Group LG06"/>
</dbReference>
<reference evidence="2" key="1">
    <citation type="journal article" date="2022" name="Mol. Ecol. Resour.">
        <title>The genomes of chicory, endive, great burdock and yacon provide insights into Asteraceae palaeo-polyploidization history and plant inulin production.</title>
        <authorList>
            <person name="Fan W."/>
            <person name="Wang S."/>
            <person name="Wang H."/>
            <person name="Wang A."/>
            <person name="Jiang F."/>
            <person name="Liu H."/>
            <person name="Zhao H."/>
            <person name="Xu D."/>
            <person name="Zhang Y."/>
        </authorList>
    </citation>
    <scope>NUCLEOTIDE SEQUENCE [LARGE SCALE GENOMIC DNA]</scope>
    <source>
        <strain evidence="2">cv. Niubang</strain>
    </source>
</reference>
<keyword evidence="2" id="KW-1185">Reference proteome</keyword>
<evidence type="ECO:0000313" key="1">
    <source>
        <dbReference type="EMBL" id="KAI3719848.1"/>
    </source>
</evidence>
<proteinExistence type="predicted"/>
<dbReference type="EMBL" id="CM042052">
    <property type="protein sequence ID" value="KAI3719848.1"/>
    <property type="molecule type" value="Genomic_DNA"/>
</dbReference>
<organism evidence="1 2">
    <name type="scientific">Arctium lappa</name>
    <name type="common">Greater burdock</name>
    <name type="synonym">Lappa major</name>
    <dbReference type="NCBI Taxonomy" id="4217"/>
    <lineage>
        <taxon>Eukaryota</taxon>
        <taxon>Viridiplantae</taxon>
        <taxon>Streptophyta</taxon>
        <taxon>Embryophyta</taxon>
        <taxon>Tracheophyta</taxon>
        <taxon>Spermatophyta</taxon>
        <taxon>Magnoliopsida</taxon>
        <taxon>eudicotyledons</taxon>
        <taxon>Gunneridae</taxon>
        <taxon>Pentapetalae</taxon>
        <taxon>asterids</taxon>
        <taxon>campanulids</taxon>
        <taxon>Asterales</taxon>
        <taxon>Asteraceae</taxon>
        <taxon>Carduoideae</taxon>
        <taxon>Cardueae</taxon>
        <taxon>Arctiinae</taxon>
        <taxon>Arctium</taxon>
    </lineage>
</organism>
<reference evidence="1 2" key="2">
    <citation type="journal article" date="2022" name="Mol. Ecol. Resour.">
        <title>The genomes of chicory, endive, great burdock and yacon provide insights into Asteraceae paleo-polyploidization history and plant inulin production.</title>
        <authorList>
            <person name="Fan W."/>
            <person name="Wang S."/>
            <person name="Wang H."/>
            <person name="Wang A."/>
            <person name="Jiang F."/>
            <person name="Liu H."/>
            <person name="Zhao H."/>
            <person name="Xu D."/>
            <person name="Zhang Y."/>
        </authorList>
    </citation>
    <scope>NUCLEOTIDE SEQUENCE [LARGE SCALE GENOMIC DNA]</scope>
    <source>
        <strain evidence="2">cv. Niubang</strain>
    </source>
</reference>
<sequence>MVIALKLTLSIRVRYRICAVSSSKQAGRQGLEQFGAGAGIQPYLKACATHGVYCSIVITAVTTHNTLGFRSEMMLSDTVMRMRNIWKRL</sequence>
<evidence type="ECO:0000313" key="2">
    <source>
        <dbReference type="Proteomes" id="UP001055879"/>
    </source>
</evidence>
<accession>A0ACB9BCQ4</accession>